<dbReference type="PANTHER" id="PTHR46411:SF2">
    <property type="entry name" value="AAA+ ATPASE DOMAIN-CONTAINING PROTEIN"/>
    <property type="match status" value="1"/>
</dbReference>
<dbReference type="AlphaFoldDB" id="A0AAN7UUZ9"/>
<organism evidence="1 2">
    <name type="scientific">Xylaria bambusicola</name>
    <dbReference type="NCBI Taxonomy" id="326684"/>
    <lineage>
        <taxon>Eukaryota</taxon>
        <taxon>Fungi</taxon>
        <taxon>Dikarya</taxon>
        <taxon>Ascomycota</taxon>
        <taxon>Pezizomycotina</taxon>
        <taxon>Sordariomycetes</taxon>
        <taxon>Xylariomycetidae</taxon>
        <taxon>Xylariales</taxon>
        <taxon>Xylariaceae</taxon>
        <taxon>Xylaria</taxon>
    </lineage>
</organism>
<protein>
    <recommendedName>
        <fullName evidence="3">ATPase AAA-type core domain-containing protein</fullName>
    </recommendedName>
</protein>
<comment type="caution">
    <text evidence="1">The sequence shown here is derived from an EMBL/GenBank/DDBJ whole genome shotgun (WGS) entry which is preliminary data.</text>
</comment>
<sequence>MHGRKVSETALSDHLRFVVHSPIYLIQLLTKLNQGDLGTTAKDVESALGKSFALANKWDCILLLDEADVFLARRTNKDYKRNGLVAGQFQHSERFSWHS</sequence>
<evidence type="ECO:0000313" key="1">
    <source>
        <dbReference type="EMBL" id="KAK5634719.1"/>
    </source>
</evidence>
<keyword evidence="2" id="KW-1185">Reference proteome</keyword>
<accession>A0AAN7UUZ9</accession>
<gene>
    <name evidence="1" type="ORF">RRF57_010432</name>
</gene>
<evidence type="ECO:0008006" key="3">
    <source>
        <dbReference type="Google" id="ProtNLM"/>
    </source>
</evidence>
<name>A0AAN7UUZ9_9PEZI</name>
<proteinExistence type="predicted"/>
<dbReference type="EMBL" id="JAWHQM010000044">
    <property type="protein sequence ID" value="KAK5634719.1"/>
    <property type="molecule type" value="Genomic_DNA"/>
</dbReference>
<reference evidence="1 2" key="1">
    <citation type="submission" date="2023-10" db="EMBL/GenBank/DDBJ databases">
        <title>Draft genome sequence of Xylaria bambusicola isolate GMP-LS, the root and basal stem rot pathogen of sugarcane in Indonesia.</title>
        <authorList>
            <person name="Selvaraj P."/>
            <person name="Muralishankar V."/>
            <person name="Muruganantham S."/>
            <person name="Sp S."/>
            <person name="Haryani S."/>
            <person name="Lau K.J.X."/>
            <person name="Naqvi N.I."/>
        </authorList>
    </citation>
    <scope>NUCLEOTIDE SEQUENCE [LARGE SCALE GENOMIC DNA]</scope>
    <source>
        <strain evidence="1">GMP-LS</strain>
    </source>
</reference>
<dbReference type="Proteomes" id="UP001305414">
    <property type="component" value="Unassembled WGS sequence"/>
</dbReference>
<dbReference type="PANTHER" id="PTHR46411">
    <property type="entry name" value="FAMILY ATPASE, PUTATIVE-RELATED"/>
    <property type="match status" value="1"/>
</dbReference>
<evidence type="ECO:0000313" key="2">
    <source>
        <dbReference type="Proteomes" id="UP001305414"/>
    </source>
</evidence>